<accession>A0A2T2YI28</accession>
<dbReference type="NCBIfam" id="TIGR04183">
    <property type="entry name" value="Por_Secre_tail"/>
    <property type="match status" value="1"/>
</dbReference>
<reference evidence="3 4" key="1">
    <citation type="submission" date="2018-03" db="EMBL/GenBank/DDBJ databases">
        <title>Adhaeribacter sp. HMF7605 Genome sequencing and assembly.</title>
        <authorList>
            <person name="Kang H."/>
            <person name="Kang J."/>
            <person name="Cha I."/>
            <person name="Kim H."/>
            <person name="Joh K."/>
        </authorList>
    </citation>
    <scope>NUCLEOTIDE SEQUENCE [LARGE SCALE GENOMIC DNA]</scope>
    <source>
        <strain evidence="3 4">HMF7605</strain>
    </source>
</reference>
<comment type="caution">
    <text evidence="3">The sequence shown here is derived from an EMBL/GenBank/DDBJ whole genome shotgun (WGS) entry which is preliminary data.</text>
</comment>
<dbReference type="EMBL" id="PYFT01000001">
    <property type="protein sequence ID" value="PSR55164.1"/>
    <property type="molecule type" value="Genomic_DNA"/>
</dbReference>
<keyword evidence="4" id="KW-1185">Reference proteome</keyword>
<proteinExistence type="predicted"/>
<dbReference type="PANTHER" id="PTHR42754">
    <property type="entry name" value="ENDOGLUCANASE"/>
    <property type="match status" value="1"/>
</dbReference>
<dbReference type="Pfam" id="PF18962">
    <property type="entry name" value="Por_Secre_tail"/>
    <property type="match status" value="1"/>
</dbReference>
<sequence length="1521" mass="163375">MLLLLLPEHGLTLTNMKIHLSFSFWVFLYPMLRMNRRFISLFLLLSLSMSTWTFAQNKIWDKTFGGNQSDELSIVQQTNDGGYILGGSSSSSKSGDKTAANKGKEDYATDYWVVKLKADGTKEWDKTIGGDNYDYLTSLQQTQDGGYILGGSSRSGKGGDKTDPNKGGVNEYGIPFSDYWIVKLKVDGTKVWDKTIGGDNEDNLTSLQLTSDGAYILGGSSSSGISGDKTQGSKGASDYWIIKLTSTGVIQWDKTFGGNNSDWLSSLQQTRDGGYILGGSSSSDIGGDKTESNKGGTFEEGGSPSDYWVIKLKADGTKEWDKTFGGSWVDHLSMVQQALNGNYILGGYSGSGISGDKTQGSKGDSDYWIVMLKANGTKLWDKTFGGKSEEQLTVVRQTKDGGYILGGTSKSGINGDKTTASKGGSDYWIVKLKADGTKVWDKTFGGKEEDYLCAIQQTSDDGFIMGGSSASGKSSNKSQTSKGDSDYWILKLDNSGTNLNQDISFVPILYKNLGDVPFPLLATATSGLPVHFSVVSGPAIIKGSILTLTGLGTVTIKASVAGNTSYLPAETTRTFLVEPASMVKKQWDKTFGGSESEIETLSVVQQTSDGGYILGGSSDSEKNGDKTEASKGGYGDYWIVKLKADGSKEWDKTIGGNSFDYLTSLQQTQDGGYILGGSSHSDISGDKSQVSRGGGDYWIVKLNANGTKEWDKTIGGDNYDYLTSLQQTQDGGYILGGSSMSIISGDKSQKNNGSYDYWVVKLKADGSKAWDKTIGGDNDDKLVSLQQTSDGSYILGGNSYSGSEASSGVWIVKLKADGAIEWDKVVIGDVFSSIQQTQDDGYILGSGYNNGNFLIVKLKADGSKEWGKTFKGMANGDGLLPVQQTSDGEYILGGTTWRGKNDDKTQVSRGSSDYWVVKLKADGSKAWDKTIGGTSDDVLTCLQQTSDGGYILGGNSYSPYSGIDYSGIGGDKSEAGRGKNDYWVVKLSAEQSLTAQWNMRYGGMGKDNFTTVIQTKDGGYLSGGYTTSNVSGDKSQSSQGKNDYWIVKSDKNGKKLWEKSYGGSSDDYLNSMVQTSDGGYLLAGSSLSGIGGDKTQAGQGERDYWILKIDKQGTKLWDKTYGGSGTEELKKVILLPSGSFILAGTSNSPVSGQVSQESKGGSDYWILKINSTGKKMFDKRYGGSQEEVLEDLALTLDGGFLLGGTSTSGISGDKSEASRGGKDFWLVRISGTGEKVWDKTYGGSSDEELRALGSTNTSSGNFFVAGTSSSGKSGDKSQASQGSKDYWMLKINDTGKKLFDKSFGGSQDEELRTIQLTEEGGYLLGGSSHSGVSGDKNQSSQGSKDYWLVKTTDKGEKEWDQRLGGSGTEELRTVLQTKDGGYVLGGRSDSGVSGDRTQPSQGSTDYWLVKVAPVTGSNVATREETATEEPVKETASSLLKAYPNPFKEQVKISFTLPQTQPAEVKVYDNQGKEISILFKGQAQAQQTYQVEWQASNKSAGMYLLQLQTPTQRQQQKVFLFR</sequence>
<dbReference type="PANTHER" id="PTHR42754:SF1">
    <property type="entry name" value="LIPOPROTEIN"/>
    <property type="match status" value="1"/>
</dbReference>
<dbReference type="Proteomes" id="UP000240357">
    <property type="component" value="Unassembled WGS sequence"/>
</dbReference>
<evidence type="ECO:0000259" key="2">
    <source>
        <dbReference type="Pfam" id="PF18962"/>
    </source>
</evidence>
<evidence type="ECO:0000256" key="1">
    <source>
        <dbReference type="SAM" id="MobiDB-lite"/>
    </source>
</evidence>
<gene>
    <name evidence="3" type="ORF">AHMF7605_17445</name>
</gene>
<feature type="compositionally biased region" description="Low complexity" evidence="1">
    <location>
        <begin position="1385"/>
        <end position="1396"/>
    </location>
</feature>
<protein>
    <recommendedName>
        <fullName evidence="2">Secretion system C-terminal sorting domain-containing protein</fullName>
    </recommendedName>
</protein>
<name>A0A2T2YI28_9BACT</name>
<dbReference type="Gene3D" id="2.80.10.50">
    <property type="match status" value="1"/>
</dbReference>
<organism evidence="3 4">
    <name type="scientific">Adhaeribacter arboris</name>
    <dbReference type="NCBI Taxonomy" id="2072846"/>
    <lineage>
        <taxon>Bacteria</taxon>
        <taxon>Pseudomonadati</taxon>
        <taxon>Bacteroidota</taxon>
        <taxon>Cytophagia</taxon>
        <taxon>Cytophagales</taxon>
        <taxon>Hymenobacteraceae</taxon>
        <taxon>Adhaeribacter</taxon>
    </lineage>
</organism>
<feature type="region of interest" description="Disordered" evidence="1">
    <location>
        <begin position="1380"/>
        <end position="1402"/>
    </location>
</feature>
<evidence type="ECO:0000313" key="4">
    <source>
        <dbReference type="Proteomes" id="UP000240357"/>
    </source>
</evidence>
<feature type="region of interest" description="Disordered" evidence="1">
    <location>
        <begin position="278"/>
        <end position="300"/>
    </location>
</feature>
<dbReference type="InterPro" id="IPR026444">
    <property type="entry name" value="Secre_tail"/>
</dbReference>
<feature type="domain" description="Secretion system C-terminal sorting" evidence="2">
    <location>
        <begin position="1442"/>
        <end position="1517"/>
    </location>
</feature>
<evidence type="ECO:0000313" key="3">
    <source>
        <dbReference type="EMBL" id="PSR55164.1"/>
    </source>
</evidence>